<dbReference type="AlphaFoldDB" id="A0A428ZQZ9"/>
<sequence length="80" mass="7532">MNAGVKFDAIGTTATVSGGRVAGGLVGQFLSAGCAVAAGARFDAISLAANVPGGRVASGLVRRFVGAGGAEPLVISVGAS</sequence>
<dbReference type="RefSeq" id="WP_037258012.1">
    <property type="nucleotide sequence ID" value="NZ_QHKI01000002.1"/>
</dbReference>
<accession>A0A428ZQZ9</accession>
<dbReference type="PROSITE" id="PS51257">
    <property type="entry name" value="PROKAR_LIPOPROTEIN"/>
    <property type="match status" value="1"/>
</dbReference>
<evidence type="ECO:0000313" key="2">
    <source>
        <dbReference type="Proteomes" id="UP000287547"/>
    </source>
</evidence>
<dbReference type="Proteomes" id="UP000287547">
    <property type="component" value="Unassembled WGS sequence"/>
</dbReference>
<gene>
    <name evidence="1" type="ORF">DMH04_03135</name>
</gene>
<dbReference type="EMBL" id="QHKI01000002">
    <property type="protein sequence ID" value="RSM90475.1"/>
    <property type="molecule type" value="Genomic_DNA"/>
</dbReference>
<evidence type="ECO:0000313" key="1">
    <source>
        <dbReference type="EMBL" id="RSM90475.1"/>
    </source>
</evidence>
<reference evidence="1 2" key="1">
    <citation type="submission" date="2018-05" db="EMBL/GenBank/DDBJ databases">
        <title>Evolution of GPA BGCs.</title>
        <authorList>
            <person name="Waglechner N."/>
            <person name="Wright G.D."/>
        </authorList>
    </citation>
    <scope>NUCLEOTIDE SEQUENCE [LARGE SCALE GENOMIC DNA]</scope>
    <source>
        <strain evidence="1 2">A82846</strain>
    </source>
</reference>
<name>A0A428ZQZ9_KIBAR</name>
<organism evidence="1 2">
    <name type="scientific">Kibdelosporangium aridum</name>
    <dbReference type="NCBI Taxonomy" id="2030"/>
    <lineage>
        <taxon>Bacteria</taxon>
        <taxon>Bacillati</taxon>
        <taxon>Actinomycetota</taxon>
        <taxon>Actinomycetes</taxon>
        <taxon>Pseudonocardiales</taxon>
        <taxon>Pseudonocardiaceae</taxon>
        <taxon>Kibdelosporangium</taxon>
    </lineage>
</organism>
<proteinExistence type="predicted"/>
<comment type="caution">
    <text evidence="1">The sequence shown here is derived from an EMBL/GenBank/DDBJ whole genome shotgun (WGS) entry which is preliminary data.</text>
</comment>
<protein>
    <submittedName>
        <fullName evidence="1">Uncharacterized protein</fullName>
    </submittedName>
</protein>